<feature type="region of interest" description="Disordered" evidence="1">
    <location>
        <begin position="99"/>
        <end position="121"/>
    </location>
</feature>
<accession>A0A8H6CBL9</accession>
<evidence type="ECO:0000313" key="4">
    <source>
        <dbReference type="Proteomes" id="UP000593566"/>
    </source>
</evidence>
<evidence type="ECO:0000256" key="1">
    <source>
        <dbReference type="SAM" id="MobiDB-lite"/>
    </source>
</evidence>
<dbReference type="PROSITE" id="PS50181">
    <property type="entry name" value="FBOX"/>
    <property type="match status" value="1"/>
</dbReference>
<dbReference type="SUPFAM" id="SSF81383">
    <property type="entry name" value="F-box domain"/>
    <property type="match status" value="1"/>
</dbReference>
<dbReference type="InterPro" id="IPR036047">
    <property type="entry name" value="F-box-like_dom_sf"/>
</dbReference>
<dbReference type="GeneID" id="59331420"/>
<dbReference type="AlphaFoldDB" id="A0A8H6CBL9"/>
<reference evidence="3 4" key="1">
    <citation type="journal article" date="2020" name="Genomics">
        <title>Complete, high-quality genomes from long-read metagenomic sequencing of two wolf lichen thalli reveals enigmatic genome architecture.</title>
        <authorList>
            <person name="McKenzie S.K."/>
            <person name="Walston R.F."/>
            <person name="Allen J.L."/>
        </authorList>
    </citation>
    <scope>NUCLEOTIDE SEQUENCE [LARGE SCALE GENOMIC DNA]</scope>
    <source>
        <strain evidence="3">WasteWater1</strain>
    </source>
</reference>
<keyword evidence="4" id="KW-1185">Reference proteome</keyword>
<proteinExistence type="predicted"/>
<protein>
    <recommendedName>
        <fullName evidence="2">F-box domain-containing protein</fullName>
    </recommendedName>
</protein>
<dbReference type="Proteomes" id="UP000593566">
    <property type="component" value="Unassembled WGS sequence"/>
</dbReference>
<dbReference type="RefSeq" id="XP_037150010.1">
    <property type="nucleotide sequence ID" value="XM_037293932.1"/>
</dbReference>
<feature type="domain" description="F-box" evidence="2">
    <location>
        <begin position="5"/>
        <end position="52"/>
    </location>
</feature>
<gene>
    <name evidence="3" type="ORF">HO133_003008</name>
</gene>
<name>A0A8H6CBL9_9LECA</name>
<evidence type="ECO:0000259" key="2">
    <source>
        <dbReference type="PROSITE" id="PS50181"/>
    </source>
</evidence>
<dbReference type="Pfam" id="PF00646">
    <property type="entry name" value="F-box"/>
    <property type="match status" value="1"/>
</dbReference>
<dbReference type="Gene3D" id="1.20.1280.50">
    <property type="match status" value="1"/>
</dbReference>
<dbReference type="InterPro" id="IPR001810">
    <property type="entry name" value="F-box_dom"/>
</dbReference>
<sequence>MATPFGPFNNVPNETLLNILSSVNATDHLSVKLVSKRFRGWATDIDTTTLTLAEVFPIFYDAGKESGDSEDPCRSWVRLVLAESWDCESRSWSSVAGLSVLGGSEPEGQSIRGSTTEEEID</sequence>
<dbReference type="EMBL" id="JACCJB010000016">
    <property type="protein sequence ID" value="KAF6220575.1"/>
    <property type="molecule type" value="Genomic_DNA"/>
</dbReference>
<evidence type="ECO:0000313" key="3">
    <source>
        <dbReference type="EMBL" id="KAF6220575.1"/>
    </source>
</evidence>
<organism evidence="3 4">
    <name type="scientific">Letharia lupina</name>
    <dbReference type="NCBI Taxonomy" id="560253"/>
    <lineage>
        <taxon>Eukaryota</taxon>
        <taxon>Fungi</taxon>
        <taxon>Dikarya</taxon>
        <taxon>Ascomycota</taxon>
        <taxon>Pezizomycotina</taxon>
        <taxon>Lecanoromycetes</taxon>
        <taxon>OSLEUM clade</taxon>
        <taxon>Lecanoromycetidae</taxon>
        <taxon>Lecanorales</taxon>
        <taxon>Lecanorineae</taxon>
        <taxon>Parmeliaceae</taxon>
        <taxon>Letharia</taxon>
    </lineage>
</organism>
<comment type="caution">
    <text evidence="3">The sequence shown here is derived from an EMBL/GenBank/DDBJ whole genome shotgun (WGS) entry which is preliminary data.</text>
</comment>